<keyword evidence="6" id="KW-0067">ATP-binding</keyword>
<sequence length="442" mass="49513">MKNCISVILGGGRGTRLFPLTKNRAKPAVPLGGKYRLIDVAISNCLHAGLEKIFVLTQFNSASLNRHIFRTYRFSEFSQGFIEILPAELSSDNTDWYQGTADAVRQNIKNFQFPSLENFVILGGDQLYRMDLRHLLRTHQRNGADISIAVIPVSAEKISRFGIVRIGQNKEIIDYREKPQAASSISDMVGDRSLLPEGMERPLPTPFYWASMGIYIMKKNVLEHLLLELKGDDFEKDIIPHALKNFQIYAFLFTGYWEDLGIISSFYRANLAMISNPAPINLYNNLTTVYTRHRHLPPSLAINTKIEGGLLAAGSKLINCNIKHSVVGIRCIIHSGAVIEDSILMGADYFDTEPKLTSPLDTYVPIGIGGGSIIRRAIIDKNVRMGQNVVIDNTNGVPHLDSDLYYIREGIIVIPKNTVIPDNFRIETHPDYIESQSPVTHS</sequence>
<evidence type="ECO:0000256" key="2">
    <source>
        <dbReference type="ARBA" id="ARBA00022600"/>
    </source>
</evidence>
<keyword evidence="3 9" id="KW-0808">Transferase</keyword>
<dbReference type="Gene3D" id="2.160.10.10">
    <property type="entry name" value="Hexapeptide repeat proteins"/>
    <property type="match status" value="1"/>
</dbReference>
<evidence type="ECO:0000256" key="6">
    <source>
        <dbReference type="ARBA" id="ARBA00022840"/>
    </source>
</evidence>
<dbReference type="InterPro" id="IPR011004">
    <property type="entry name" value="Trimer_LpxA-like_sf"/>
</dbReference>
<dbReference type="EC" id="2.7.7.27" evidence="9"/>
<keyword evidence="4 9" id="KW-0548">Nucleotidyltransferase</keyword>
<reference evidence="9 10" key="1">
    <citation type="submission" date="2024-09" db="EMBL/GenBank/DDBJ databases">
        <title>Laminarin stimulates single cell rates of sulfate reduction while oxygen inhibits transcriptomic activity in coastal marine sediment.</title>
        <authorList>
            <person name="Lindsay M."/>
            <person name="Orcutt B."/>
            <person name="Emerson D."/>
            <person name="Stepanauskas R."/>
            <person name="D'Angelo T."/>
        </authorList>
    </citation>
    <scope>NUCLEOTIDE SEQUENCE [LARGE SCALE GENOMIC DNA]</scope>
    <source>
        <strain evidence="9">SAG AM-311-K15</strain>
    </source>
</reference>
<dbReference type="Pfam" id="PF00483">
    <property type="entry name" value="NTP_transferase"/>
    <property type="match status" value="1"/>
</dbReference>
<keyword evidence="7" id="KW-0119">Carbohydrate metabolism</keyword>
<keyword evidence="2" id="KW-0321">Glycogen metabolism</keyword>
<evidence type="ECO:0000256" key="1">
    <source>
        <dbReference type="ARBA" id="ARBA00010443"/>
    </source>
</evidence>
<gene>
    <name evidence="9" type="ORF">ACFL27_24860</name>
</gene>
<feature type="domain" description="Nucleotidyl transferase" evidence="8">
    <location>
        <begin position="6"/>
        <end position="273"/>
    </location>
</feature>
<dbReference type="PANTHER" id="PTHR43523:SF12">
    <property type="entry name" value="GLUCOSE-1-PHOSPHATE ADENYLYLTRANSFERASE LARGE SUBUNIT 1, CHLOROPLASTIC-RELATED"/>
    <property type="match status" value="1"/>
</dbReference>
<comment type="caution">
    <text evidence="9">The sequence shown here is derived from an EMBL/GenBank/DDBJ whole genome shotgun (WGS) entry which is preliminary data.</text>
</comment>
<dbReference type="InterPro" id="IPR029044">
    <property type="entry name" value="Nucleotide-diphossugar_trans"/>
</dbReference>
<dbReference type="InterPro" id="IPR005836">
    <property type="entry name" value="ADP_Glu_pyroP_CS"/>
</dbReference>
<comment type="similarity">
    <text evidence="1">Belongs to the bacterial/plant glucose-1-phosphate adenylyltransferase family.</text>
</comment>
<proteinExistence type="inferred from homology"/>
<evidence type="ECO:0000256" key="5">
    <source>
        <dbReference type="ARBA" id="ARBA00022741"/>
    </source>
</evidence>
<evidence type="ECO:0000256" key="7">
    <source>
        <dbReference type="ARBA" id="ARBA00023277"/>
    </source>
</evidence>
<dbReference type="PROSITE" id="PS00809">
    <property type="entry name" value="ADP_GLC_PYROPHOSPH_2"/>
    <property type="match status" value="1"/>
</dbReference>
<dbReference type="PROSITE" id="PS00810">
    <property type="entry name" value="ADP_GLC_PYROPHOSPH_3"/>
    <property type="match status" value="1"/>
</dbReference>
<name>A0ABV6Z510_UNCC1</name>
<evidence type="ECO:0000256" key="3">
    <source>
        <dbReference type="ARBA" id="ARBA00022679"/>
    </source>
</evidence>
<dbReference type="Gene3D" id="3.90.550.10">
    <property type="entry name" value="Spore Coat Polysaccharide Biosynthesis Protein SpsA, Chain A"/>
    <property type="match status" value="1"/>
</dbReference>
<accession>A0ABV6Z510</accession>
<dbReference type="InterPro" id="IPR005835">
    <property type="entry name" value="NTP_transferase_dom"/>
</dbReference>
<organism evidence="9 10">
    <name type="scientific">candidate division CSSED10-310 bacterium</name>
    <dbReference type="NCBI Taxonomy" id="2855610"/>
    <lineage>
        <taxon>Bacteria</taxon>
        <taxon>Bacteria division CSSED10-310</taxon>
    </lineage>
</organism>
<evidence type="ECO:0000313" key="10">
    <source>
        <dbReference type="Proteomes" id="UP001594351"/>
    </source>
</evidence>
<dbReference type="GO" id="GO:0008878">
    <property type="term" value="F:glucose-1-phosphate adenylyltransferase activity"/>
    <property type="evidence" value="ECO:0007669"/>
    <property type="project" value="UniProtKB-EC"/>
</dbReference>
<evidence type="ECO:0000313" key="9">
    <source>
        <dbReference type="EMBL" id="MFC1853441.1"/>
    </source>
</evidence>
<dbReference type="CDD" id="cd04651">
    <property type="entry name" value="LbH_G1P_AT_C"/>
    <property type="match status" value="1"/>
</dbReference>
<dbReference type="Proteomes" id="UP001594351">
    <property type="component" value="Unassembled WGS sequence"/>
</dbReference>
<dbReference type="NCBIfam" id="NF002772">
    <property type="entry name" value="PRK02862.1"/>
    <property type="match status" value="1"/>
</dbReference>
<dbReference type="EMBL" id="JBHPBY010000502">
    <property type="protein sequence ID" value="MFC1853441.1"/>
    <property type="molecule type" value="Genomic_DNA"/>
</dbReference>
<dbReference type="PROSITE" id="PS00808">
    <property type="entry name" value="ADP_GLC_PYROPHOSPH_1"/>
    <property type="match status" value="1"/>
</dbReference>
<dbReference type="CDD" id="cd02508">
    <property type="entry name" value="ADP_Glucose_PP"/>
    <property type="match status" value="1"/>
</dbReference>
<protein>
    <submittedName>
        <fullName evidence="9">Glucose-1-phosphate adenylyltransferase</fullName>
        <ecNumber evidence="9">2.7.7.27</ecNumber>
    </submittedName>
</protein>
<dbReference type="PANTHER" id="PTHR43523">
    <property type="entry name" value="GLUCOSE-1-PHOSPHATE ADENYLYLTRANSFERASE-RELATED"/>
    <property type="match status" value="1"/>
</dbReference>
<dbReference type="SUPFAM" id="SSF53448">
    <property type="entry name" value="Nucleotide-diphospho-sugar transferases"/>
    <property type="match status" value="1"/>
</dbReference>
<dbReference type="Pfam" id="PF25247">
    <property type="entry name" value="LbH_GLGC"/>
    <property type="match status" value="1"/>
</dbReference>
<evidence type="ECO:0000256" key="4">
    <source>
        <dbReference type="ARBA" id="ARBA00022695"/>
    </source>
</evidence>
<keyword evidence="10" id="KW-1185">Reference proteome</keyword>
<dbReference type="InterPro" id="IPR011831">
    <property type="entry name" value="ADP-Glc_PPase"/>
</dbReference>
<dbReference type="SUPFAM" id="SSF51161">
    <property type="entry name" value="Trimeric LpxA-like enzymes"/>
    <property type="match status" value="1"/>
</dbReference>
<keyword evidence="5" id="KW-0547">Nucleotide-binding</keyword>
<evidence type="ECO:0000259" key="8">
    <source>
        <dbReference type="Pfam" id="PF00483"/>
    </source>
</evidence>